<keyword evidence="4" id="KW-0255">Endonuclease</keyword>
<gene>
    <name evidence="9" type="primary">Cnig_chr_IV.g12228</name>
    <name evidence="9" type="ORF">B9Z55_012228</name>
</gene>
<dbReference type="Pfam" id="PF00078">
    <property type="entry name" value="RVT_1"/>
    <property type="match status" value="1"/>
</dbReference>
<evidence type="ECO:0000256" key="5">
    <source>
        <dbReference type="ARBA" id="ARBA00022801"/>
    </source>
</evidence>
<dbReference type="PROSITE" id="PS00141">
    <property type="entry name" value="ASP_PROTEASE"/>
    <property type="match status" value="1"/>
</dbReference>
<keyword evidence="3" id="KW-0540">Nuclease</keyword>
<reference evidence="10" key="1">
    <citation type="submission" date="2017-10" db="EMBL/GenBank/DDBJ databases">
        <title>Rapid genome shrinkage in a self-fertile nematode reveals novel sperm competition proteins.</title>
        <authorList>
            <person name="Yin D."/>
            <person name="Schwarz E.M."/>
            <person name="Thomas C.G."/>
            <person name="Felde R.L."/>
            <person name="Korf I.F."/>
            <person name="Cutter A.D."/>
            <person name="Schartner C.M."/>
            <person name="Ralston E.J."/>
            <person name="Meyer B.J."/>
            <person name="Haag E.S."/>
        </authorList>
    </citation>
    <scope>NUCLEOTIDE SEQUENCE [LARGE SCALE GENOMIC DNA]</scope>
    <source>
        <strain evidence="10">JU1422</strain>
    </source>
</reference>
<dbReference type="GO" id="GO:0015074">
    <property type="term" value="P:DNA integration"/>
    <property type="evidence" value="ECO:0007669"/>
    <property type="project" value="InterPro"/>
</dbReference>
<organism evidence="9 10">
    <name type="scientific">Caenorhabditis nigoni</name>
    <dbReference type="NCBI Taxonomy" id="1611254"/>
    <lineage>
        <taxon>Eukaryota</taxon>
        <taxon>Metazoa</taxon>
        <taxon>Ecdysozoa</taxon>
        <taxon>Nematoda</taxon>
        <taxon>Chromadorea</taxon>
        <taxon>Rhabditida</taxon>
        <taxon>Rhabditina</taxon>
        <taxon>Rhabditomorpha</taxon>
        <taxon>Rhabditoidea</taxon>
        <taxon>Rhabditidae</taxon>
        <taxon>Peloderinae</taxon>
        <taxon>Caenorhabditis</taxon>
    </lineage>
</organism>
<proteinExistence type="predicted"/>
<evidence type="ECO:0000256" key="6">
    <source>
        <dbReference type="ARBA" id="ARBA00022918"/>
    </source>
</evidence>
<dbReference type="GO" id="GO:0003964">
    <property type="term" value="F:RNA-directed DNA polymerase activity"/>
    <property type="evidence" value="ECO:0007669"/>
    <property type="project" value="UniProtKB-KW"/>
</dbReference>
<dbReference type="SUPFAM" id="SSF56672">
    <property type="entry name" value="DNA/RNA polymerases"/>
    <property type="match status" value="1"/>
</dbReference>
<dbReference type="Gene3D" id="2.40.70.10">
    <property type="entry name" value="Acid Proteases"/>
    <property type="match status" value="1"/>
</dbReference>
<feature type="compositionally biased region" description="Acidic residues" evidence="7">
    <location>
        <begin position="1961"/>
        <end position="1973"/>
    </location>
</feature>
<dbReference type="PANTHER" id="PTHR47331">
    <property type="entry name" value="PHD-TYPE DOMAIN-CONTAINING PROTEIN"/>
    <property type="match status" value="1"/>
</dbReference>
<dbReference type="GO" id="GO:0003676">
    <property type="term" value="F:nucleic acid binding"/>
    <property type="evidence" value="ECO:0007669"/>
    <property type="project" value="InterPro"/>
</dbReference>
<dbReference type="PANTHER" id="PTHR47331:SF1">
    <property type="entry name" value="GAG-LIKE PROTEIN"/>
    <property type="match status" value="1"/>
</dbReference>
<evidence type="ECO:0000256" key="3">
    <source>
        <dbReference type="ARBA" id="ARBA00022722"/>
    </source>
</evidence>
<evidence type="ECO:0000256" key="7">
    <source>
        <dbReference type="SAM" id="MobiDB-lite"/>
    </source>
</evidence>
<dbReference type="SUPFAM" id="SSF50630">
    <property type="entry name" value="Acid proteases"/>
    <property type="match status" value="1"/>
</dbReference>
<dbReference type="InterPro" id="IPR000477">
    <property type="entry name" value="RT_dom"/>
</dbReference>
<feature type="compositionally biased region" description="Basic and acidic residues" evidence="7">
    <location>
        <begin position="108"/>
        <end position="118"/>
    </location>
</feature>
<keyword evidence="10" id="KW-1185">Reference proteome</keyword>
<keyword evidence="6" id="KW-0695">RNA-directed DNA polymerase</keyword>
<dbReference type="Proteomes" id="UP000230233">
    <property type="component" value="Chromosome IV"/>
</dbReference>
<dbReference type="GO" id="GO:0004519">
    <property type="term" value="F:endonuclease activity"/>
    <property type="evidence" value="ECO:0007669"/>
    <property type="project" value="UniProtKB-KW"/>
</dbReference>
<dbReference type="GO" id="GO:0006508">
    <property type="term" value="P:proteolysis"/>
    <property type="evidence" value="ECO:0007669"/>
    <property type="project" value="InterPro"/>
</dbReference>
<dbReference type="EMBL" id="PDUG01000004">
    <property type="protein sequence ID" value="PIC31569.1"/>
    <property type="molecule type" value="Genomic_DNA"/>
</dbReference>
<dbReference type="InterPro" id="IPR036397">
    <property type="entry name" value="RNaseH_sf"/>
</dbReference>
<dbReference type="Pfam" id="PF05380">
    <property type="entry name" value="Peptidase_A17"/>
    <property type="match status" value="1"/>
</dbReference>
<feature type="compositionally biased region" description="Low complexity" evidence="7">
    <location>
        <begin position="341"/>
        <end position="354"/>
    </location>
</feature>
<dbReference type="InterPro" id="IPR021109">
    <property type="entry name" value="Peptidase_aspartic_dom_sf"/>
</dbReference>
<dbReference type="OrthoDB" id="5872779at2759"/>
<dbReference type="PROSITE" id="PS50994">
    <property type="entry name" value="INTEGRASE"/>
    <property type="match status" value="1"/>
</dbReference>
<dbReference type="GO" id="GO:0042575">
    <property type="term" value="C:DNA polymerase complex"/>
    <property type="evidence" value="ECO:0007669"/>
    <property type="project" value="UniProtKB-ARBA"/>
</dbReference>
<dbReference type="InterPro" id="IPR008042">
    <property type="entry name" value="Retrotrans_Pao"/>
</dbReference>
<feature type="compositionally biased region" description="Polar residues" evidence="7">
    <location>
        <begin position="90"/>
        <end position="107"/>
    </location>
</feature>
<name>A0A2G5TW82_9PELO</name>
<evidence type="ECO:0000313" key="9">
    <source>
        <dbReference type="EMBL" id="PIC31569.1"/>
    </source>
</evidence>
<keyword evidence="5" id="KW-0378">Hydrolase</keyword>
<sequence length="2112" mass="240540">MEDFRHEINESIKALEERNAAVIASSVEVAVGKLATGLLEKLSLKNSDKIITDVKDLHLQDGYYDSDEDEAEALQYMNQHRNQKCDGRYGTSQEESSKSKQTPNNKSTPREHMKDEQHQYTSNNGSAFNKKYENFEKNLIRFDGSGKLSIFKRLFSDNVIKNPTLSDDEKYIQLEKHLTGPAAKCMQRLDDTRKAINLTIYELDQVYGETEDRMALHERLINLPFHQTDCKRMILDLQAHRTLVNLLEEQNLNVNDERTITPFCQKLPEYIIEKIMPVVNQDSSLLTFEMVHDAVVDAIKILKKKNTFIRSRPNTGINEIPAAHGAVFLTDHQSPYPPRYHNNNHQQQNYQSHNMQERPKNTKFQQYRKDNKQNNTRDNKVTRTPQYVASQHAHQYKDESGRILPGIYAPGFDGPNLSIIRYSFPFPVPEIKSTCNTCDDCANCVTPKTILLTNASAPSCAVTVEDSTSWALAQERSSTVKLRTTRNSLGRSSPESTARRNSFFVPNKITNKLSWKAGAGATPSLHVPPITVPTSLSLTPPCYSNQNVRCSTNNIHSVSPNSVISESFARLPKFNCREKSIDTKRFLKFLSEDKHHINHSATAVYDDEYKLPFICLYTPNGESIRALVDSGASLSLIDHRAANKIQLELLGSTTLTVAGFGSTVTIPSNVYKLPISNTLNKTINFKVAGSPQLPPTKFQVPTLSNEDVKYLKNRNIRFEHQKNNGLIPNQNIDMIMGNDIISWIQSQPTTKRAVLPSGRLLEITPLGSIFYPTPNLGLLMTTHIIDDVALKPSDSRSIVMTIFDTSDPEDPLTKLIQEVAQMWRLENIGISAPEMDPVSLKESRDLLEEFKANAKFNKDGILEVALPFNGNEKRLAPNFEIAIKRLGSLIVTLKKGNNLLSTYDDIIKEQLSKGIVDVVTEEMEQNAKKKGYVVYYIPHRAVIKMSSATTKVRIVYDASSHKRHELSLNDCVFPGPCILQSIFGILLRARLFLYIILADIEKAFHQVQMKEEFRDVTRFLWLKDITKPVSPDNIQILHFKKIPFGLASSPFLLNATILLFLQLNPHVLNEMTKENIYVDNALYYTNEKSDIRKIVKGSKKIFADMSMNLREFAVNDAEEMKRIPEKDRAKDTTIKILGYSWDLETDLWTIKLASLEEHHPTKRQVASRLAETFDPTGITTPILVAMKRLMQLCWTDKLNWNDPLTEKLLRIYRKIQEGIRHSTITVPRQVTTNYGNSKLRLMVFSDASQDMMAACVYTHYTYESGPPVVSLLCSKNKIKPANNENMTIPKMELTAIVMGTNLAIAAKKEIPIPVVEICFLTDSSISFFWILKEHTTRPYVSNRVNDYHVNKSWIEKTGTEVALLHCPTEFNPSDAATRGLTTPEYNEYEQWPHGPKFLLDGRETWPNKIEGSITNVKEFHDLVFQEVIDPVTQKRKRSRIPKPDPPKAETIMLVTPDEQFTSIVPFYRTNSMRKLVTIVHKTLLAVCKAFPNHQWESFVMKQFTKESEDQPTLRRKMARTFTIQQHYIEADKKGLSFPSDIRTFKDQDGLIRFRSHVKSSVLPAETHTPIMIHKDHKLASMLVRETHEINGHLPAGYLFSALRTRYYICNPKSIINKVISECTKCKKVTGKPYAYPNCQVLPALRTEPSLPFEKAGLDYLGPIQYIREDGSIGNCYVLVYTCLVTRGARLELVPDGTTERYMEALRIVFSRSGTPRVIYSDNAATFRLGEKLINEDIRSHEPSESLTSFLADREIDFIYITPLSPWQGGVYERIVGLVKHQLQKELGKTLLDFHSLRCVLAGTETMINSRPLTPHMRNTEDMVALRPIDFQLPGVLLELPTNEIPLDPKRSTTENRTREHLRKLDEVEEKLWESWALGYLLHLRESKHKNKRCSTLKPKVGQVVMINTNLVRRHKWPLGIITKVFHSKEGIRTAVVKCKGKLYERSVCHLIPLEIESVESQECTPDDVNTDEDPGYKSIPNPPLPAIFDIPQAEYAPKRFKDSKNTFVPSASNLPTIGESDPEEEINYDTQHLDTEPADGEYRDPNATTDQILDYGKNAVPDTRTREYLPRKAKAPYINYVHVVEVSSSRARPPQCCQFSPKSWDTDNLKTI</sequence>
<evidence type="ECO:0000256" key="1">
    <source>
        <dbReference type="ARBA" id="ARBA00022679"/>
    </source>
</evidence>
<dbReference type="Pfam" id="PF18701">
    <property type="entry name" value="DUF5641"/>
    <property type="match status" value="1"/>
</dbReference>
<feature type="domain" description="Integrase catalytic" evidence="8">
    <location>
        <begin position="1647"/>
        <end position="1835"/>
    </location>
</feature>
<feature type="region of interest" description="Disordered" evidence="7">
    <location>
        <begin position="1961"/>
        <end position="1983"/>
    </location>
</feature>
<dbReference type="GO" id="GO:0004190">
    <property type="term" value="F:aspartic-type endopeptidase activity"/>
    <property type="evidence" value="ECO:0007669"/>
    <property type="project" value="InterPro"/>
</dbReference>
<dbReference type="CDD" id="cd00303">
    <property type="entry name" value="retropepsin_like"/>
    <property type="match status" value="1"/>
</dbReference>
<dbReference type="SUPFAM" id="SSF53098">
    <property type="entry name" value="Ribonuclease H-like"/>
    <property type="match status" value="1"/>
</dbReference>
<dbReference type="Gene3D" id="3.30.420.10">
    <property type="entry name" value="Ribonuclease H-like superfamily/Ribonuclease H"/>
    <property type="match status" value="1"/>
</dbReference>
<evidence type="ECO:0000256" key="2">
    <source>
        <dbReference type="ARBA" id="ARBA00022695"/>
    </source>
</evidence>
<dbReference type="InterPro" id="IPR040676">
    <property type="entry name" value="DUF5641"/>
</dbReference>
<dbReference type="InterPro" id="IPR012337">
    <property type="entry name" value="RNaseH-like_sf"/>
</dbReference>
<keyword evidence="1" id="KW-0808">Transferase</keyword>
<comment type="caution">
    <text evidence="9">The sequence shown here is derived from an EMBL/GenBank/DDBJ whole genome shotgun (WGS) entry which is preliminary data.</text>
</comment>
<accession>A0A2G5TW82</accession>
<dbReference type="InterPro" id="IPR001969">
    <property type="entry name" value="Aspartic_peptidase_AS"/>
</dbReference>
<feature type="region of interest" description="Disordered" evidence="7">
    <location>
        <begin position="331"/>
        <end position="359"/>
    </location>
</feature>
<protein>
    <recommendedName>
        <fullName evidence="8">Integrase catalytic domain-containing protein</fullName>
    </recommendedName>
</protein>
<evidence type="ECO:0000256" key="4">
    <source>
        <dbReference type="ARBA" id="ARBA00022759"/>
    </source>
</evidence>
<dbReference type="InterPro" id="IPR043502">
    <property type="entry name" value="DNA/RNA_pol_sf"/>
</dbReference>
<feature type="region of interest" description="Disordered" evidence="7">
    <location>
        <begin position="83"/>
        <end position="127"/>
    </location>
</feature>
<dbReference type="STRING" id="1611254.A0A2G5TW82"/>
<evidence type="ECO:0000259" key="8">
    <source>
        <dbReference type="PROSITE" id="PS50994"/>
    </source>
</evidence>
<evidence type="ECO:0000313" key="10">
    <source>
        <dbReference type="Proteomes" id="UP000230233"/>
    </source>
</evidence>
<keyword evidence="2" id="KW-0548">Nucleotidyltransferase</keyword>
<dbReference type="InterPro" id="IPR001584">
    <property type="entry name" value="Integrase_cat-core"/>
</dbReference>